<dbReference type="EMBL" id="MN740760">
    <property type="protein sequence ID" value="QHS81779.1"/>
    <property type="molecule type" value="Genomic_DNA"/>
</dbReference>
<dbReference type="AlphaFoldDB" id="A0A6C0APM3"/>
<evidence type="ECO:0000313" key="2">
    <source>
        <dbReference type="EMBL" id="QHS81779.1"/>
    </source>
</evidence>
<organism evidence="2">
    <name type="scientific">viral metagenome</name>
    <dbReference type="NCBI Taxonomy" id="1070528"/>
    <lineage>
        <taxon>unclassified sequences</taxon>
        <taxon>metagenomes</taxon>
        <taxon>organismal metagenomes</taxon>
    </lineage>
</organism>
<accession>A0A6C0APM3</accession>
<evidence type="ECO:0000256" key="1">
    <source>
        <dbReference type="SAM" id="MobiDB-lite"/>
    </source>
</evidence>
<sequence length="302" mass="35437">MPRYKARYTGDLSAYRKPYVTDYTDPLEELALMLYELDDKFALHGLKDLTKGSSYVRLNYGNVFNFGMTKPEYIGKFEGLDDKLPYFTNEYIPVDFYSLMKAFLNNEDYYRYKKWNDPEIEKYEAIKGIKVKDQSPYPDMWNEDIFIHVPSKEEIDAGSDTSDSNKSSVLNLFYLKHKLQKHIEDFEADKSVSKTKYDKFKSIIENLNTILEEEKLRPNSMSKNPKLNTDTLTSMYKMLVEKNKDLELQLREAGKITSHPFANFINTSYNVSRLPTKSPSVLKIQGGKRKSKTRKHRKTRKH</sequence>
<proteinExistence type="predicted"/>
<reference evidence="2" key="1">
    <citation type="journal article" date="2020" name="Nature">
        <title>Giant virus diversity and host interactions through global metagenomics.</title>
        <authorList>
            <person name="Schulz F."/>
            <person name="Roux S."/>
            <person name="Paez-Espino D."/>
            <person name="Jungbluth S."/>
            <person name="Walsh D.A."/>
            <person name="Denef V.J."/>
            <person name="McMahon K.D."/>
            <person name="Konstantinidis K.T."/>
            <person name="Eloe-Fadrosh E.A."/>
            <person name="Kyrpides N.C."/>
            <person name="Woyke T."/>
        </authorList>
    </citation>
    <scope>NUCLEOTIDE SEQUENCE</scope>
    <source>
        <strain evidence="2">GVMAG-S-1101164-72</strain>
    </source>
</reference>
<feature type="compositionally biased region" description="Basic residues" evidence="1">
    <location>
        <begin position="286"/>
        <end position="302"/>
    </location>
</feature>
<protein>
    <submittedName>
        <fullName evidence="2">Uncharacterized protein</fullName>
    </submittedName>
</protein>
<feature type="region of interest" description="Disordered" evidence="1">
    <location>
        <begin position="276"/>
        <end position="302"/>
    </location>
</feature>
<name>A0A6C0APM3_9ZZZZ</name>